<proteinExistence type="inferred from homology"/>
<evidence type="ECO:0008006" key="22">
    <source>
        <dbReference type="Google" id="ProtNLM"/>
    </source>
</evidence>
<organism evidence="20 21">
    <name type="scientific">Candidatus Methylopumilus rimovensis</name>
    <dbReference type="NCBI Taxonomy" id="2588535"/>
    <lineage>
        <taxon>Bacteria</taxon>
        <taxon>Pseudomonadati</taxon>
        <taxon>Pseudomonadota</taxon>
        <taxon>Betaproteobacteria</taxon>
        <taxon>Nitrosomonadales</taxon>
        <taxon>Methylophilaceae</taxon>
        <taxon>Candidatus Methylopumilus</taxon>
    </lineage>
</organism>
<evidence type="ECO:0000256" key="2">
    <source>
        <dbReference type="ARBA" id="ARBA00005967"/>
    </source>
</evidence>
<evidence type="ECO:0000256" key="9">
    <source>
        <dbReference type="ARBA" id="ARBA00022840"/>
    </source>
</evidence>
<feature type="binding site" evidence="18">
    <location>
        <position position="69"/>
    </location>
    <ligand>
        <name>a divalent metal cation</name>
        <dbReference type="ChEBI" id="CHEBI:60240"/>
    </ligand>
</feature>
<sequence length="117" mass="13336">MKNKNLLDAFKNSKNGLHELFTEKAAKREAWLVLLSIITVYLYPNFYSILLFVISILLLSFEAINTSIEKLCDHITPTVNNEIKKIKDLAAGAILLLVMLYLIIFLLVIGKYLHLEA</sequence>
<feature type="binding site" evidence="17">
    <location>
        <position position="69"/>
    </location>
    <ligand>
        <name>ATP</name>
        <dbReference type="ChEBI" id="CHEBI:30616"/>
    </ligand>
</feature>
<evidence type="ECO:0000256" key="16">
    <source>
        <dbReference type="PIRSR" id="PIRSR600829-2"/>
    </source>
</evidence>
<dbReference type="GO" id="GO:0005886">
    <property type="term" value="C:plasma membrane"/>
    <property type="evidence" value="ECO:0007669"/>
    <property type="project" value="UniProtKB-SubCell"/>
</dbReference>
<comment type="subcellular location">
    <subcellularLocation>
        <location evidence="1">Cell membrane</location>
        <topology evidence="1">Multi-pass membrane protein</topology>
    </subcellularLocation>
</comment>
<evidence type="ECO:0000256" key="10">
    <source>
        <dbReference type="ARBA" id="ARBA00022989"/>
    </source>
</evidence>
<keyword evidence="6 19" id="KW-0812">Transmembrane</keyword>
<feature type="transmembrane region" description="Helical" evidence="19">
    <location>
        <begin position="30"/>
        <end position="61"/>
    </location>
</feature>
<evidence type="ECO:0000256" key="5">
    <source>
        <dbReference type="ARBA" id="ARBA00022679"/>
    </source>
</evidence>
<dbReference type="InterPro" id="IPR036945">
    <property type="entry name" value="DAGK_sf"/>
</dbReference>
<dbReference type="GO" id="GO:0046872">
    <property type="term" value="F:metal ion binding"/>
    <property type="evidence" value="ECO:0007669"/>
    <property type="project" value="UniProtKB-KW"/>
</dbReference>
<evidence type="ECO:0000256" key="13">
    <source>
        <dbReference type="ARBA" id="ARBA00023209"/>
    </source>
</evidence>
<evidence type="ECO:0000256" key="15">
    <source>
        <dbReference type="PIRSR" id="PIRSR600829-1"/>
    </source>
</evidence>
<accession>A0AAE6FU63</accession>
<gene>
    <name evidence="20" type="ORF">FIT61_06475</name>
</gene>
<dbReference type="AlphaFoldDB" id="A0AAE6FU63"/>
<keyword evidence="11" id="KW-0443">Lipid metabolism</keyword>
<keyword evidence="4" id="KW-0444">Lipid biosynthesis</keyword>
<comment type="similarity">
    <text evidence="2">Belongs to the bacterial diacylglycerol kinase family.</text>
</comment>
<keyword evidence="14" id="KW-1208">Phospholipid metabolism</keyword>
<dbReference type="GO" id="GO:0008654">
    <property type="term" value="P:phospholipid biosynthetic process"/>
    <property type="evidence" value="ECO:0007669"/>
    <property type="project" value="UniProtKB-KW"/>
</dbReference>
<evidence type="ECO:0000256" key="6">
    <source>
        <dbReference type="ARBA" id="ARBA00022692"/>
    </source>
</evidence>
<feature type="binding site" evidence="17">
    <location>
        <begin position="87"/>
        <end position="88"/>
    </location>
    <ligand>
        <name>ATP</name>
        <dbReference type="ChEBI" id="CHEBI:30616"/>
    </ligand>
</feature>
<evidence type="ECO:0000313" key="20">
    <source>
        <dbReference type="EMBL" id="QDD14064.1"/>
    </source>
</evidence>
<evidence type="ECO:0000313" key="21">
    <source>
        <dbReference type="Proteomes" id="UP000312102"/>
    </source>
</evidence>
<dbReference type="PANTHER" id="PTHR34299:SF1">
    <property type="entry name" value="DIACYLGLYCEROL KINASE"/>
    <property type="match status" value="1"/>
</dbReference>
<keyword evidence="21" id="KW-1185">Reference proteome</keyword>
<keyword evidence="18" id="KW-0460">Magnesium</keyword>
<protein>
    <recommendedName>
        <fullName evidence="22">Diacylglycerol kinase</fullName>
    </recommendedName>
</protein>
<feature type="transmembrane region" description="Helical" evidence="19">
    <location>
        <begin position="89"/>
        <end position="113"/>
    </location>
</feature>
<dbReference type="Pfam" id="PF01219">
    <property type="entry name" value="DAGK_prokar"/>
    <property type="match status" value="1"/>
</dbReference>
<keyword evidence="3" id="KW-1003">Cell membrane</keyword>
<keyword evidence="18" id="KW-0479">Metal-binding</keyword>
<keyword evidence="13" id="KW-0594">Phospholipid biosynthesis</keyword>
<evidence type="ECO:0000256" key="19">
    <source>
        <dbReference type="SAM" id="Phobius"/>
    </source>
</evidence>
<dbReference type="RefSeq" id="WP_139883853.1">
    <property type="nucleotide sequence ID" value="NZ_CP040986.1"/>
</dbReference>
<evidence type="ECO:0000256" key="14">
    <source>
        <dbReference type="ARBA" id="ARBA00023264"/>
    </source>
</evidence>
<evidence type="ECO:0000256" key="1">
    <source>
        <dbReference type="ARBA" id="ARBA00004651"/>
    </source>
</evidence>
<feature type="active site" description="Proton acceptor" evidence="15">
    <location>
        <position position="62"/>
    </location>
</feature>
<comment type="cofactor">
    <cofactor evidence="18">
        <name>Mg(2+)</name>
        <dbReference type="ChEBI" id="CHEBI:18420"/>
    </cofactor>
    <text evidence="18">Mn(2+), Zn(2+), Cd(2+) and Co(2+) support activity to lesser extents.</text>
</comment>
<keyword evidence="7 17" id="KW-0547">Nucleotide-binding</keyword>
<keyword evidence="5" id="KW-0808">Transferase</keyword>
<dbReference type="GO" id="GO:0005524">
    <property type="term" value="F:ATP binding"/>
    <property type="evidence" value="ECO:0007669"/>
    <property type="project" value="UniProtKB-KW"/>
</dbReference>
<evidence type="ECO:0000256" key="18">
    <source>
        <dbReference type="PIRSR" id="PIRSR600829-4"/>
    </source>
</evidence>
<dbReference type="KEGG" id="mrk:FIT61_06475"/>
<dbReference type="PANTHER" id="PTHR34299">
    <property type="entry name" value="DIACYLGLYCEROL KINASE"/>
    <property type="match status" value="1"/>
</dbReference>
<dbReference type="Proteomes" id="UP000312102">
    <property type="component" value="Chromosome"/>
</dbReference>
<dbReference type="EMBL" id="CP040986">
    <property type="protein sequence ID" value="QDD14064.1"/>
    <property type="molecule type" value="Genomic_DNA"/>
</dbReference>
<evidence type="ECO:0000256" key="4">
    <source>
        <dbReference type="ARBA" id="ARBA00022516"/>
    </source>
</evidence>
<keyword evidence="12 19" id="KW-0472">Membrane</keyword>
<evidence type="ECO:0000256" key="11">
    <source>
        <dbReference type="ARBA" id="ARBA00023098"/>
    </source>
</evidence>
<dbReference type="GO" id="GO:0016301">
    <property type="term" value="F:kinase activity"/>
    <property type="evidence" value="ECO:0007669"/>
    <property type="project" value="UniProtKB-KW"/>
</dbReference>
<feature type="binding site" evidence="16">
    <location>
        <begin position="25"/>
        <end position="29"/>
    </location>
    <ligand>
        <name>substrate</name>
    </ligand>
</feature>
<feature type="binding site" evidence="16">
    <location>
        <position position="62"/>
    </location>
    <ligand>
        <name>substrate</name>
    </ligand>
</feature>
<dbReference type="Gene3D" id="1.10.287.3610">
    <property type="match status" value="1"/>
</dbReference>
<keyword evidence="9 17" id="KW-0067">ATP-binding</keyword>
<evidence type="ECO:0000256" key="7">
    <source>
        <dbReference type="ARBA" id="ARBA00022741"/>
    </source>
</evidence>
<keyword evidence="8" id="KW-0418">Kinase</keyword>
<evidence type="ECO:0000256" key="8">
    <source>
        <dbReference type="ARBA" id="ARBA00022777"/>
    </source>
</evidence>
<reference evidence="20 21" key="1">
    <citation type="journal article" date="2019" name="ISME J.">
        <title>Evolution in action: habitat transition from sediment to the pelagial leads to genome streamlining in Methylophilaceae.</title>
        <authorList>
            <person name="Salcher M."/>
            <person name="Schaefle D."/>
            <person name="Kaspar M."/>
            <person name="Neuenschwander S.M."/>
            <person name="Ghai R."/>
        </authorList>
    </citation>
    <scope>NUCLEOTIDE SEQUENCE [LARGE SCALE GENOMIC DNA]</scope>
    <source>
        <strain evidence="20 21">MMS-RI-1</strain>
    </source>
</reference>
<dbReference type="InterPro" id="IPR000829">
    <property type="entry name" value="DAGK"/>
</dbReference>
<name>A0AAE6FU63_9PROT</name>
<evidence type="ECO:0000256" key="17">
    <source>
        <dbReference type="PIRSR" id="PIRSR600829-3"/>
    </source>
</evidence>
<keyword evidence="10 19" id="KW-1133">Transmembrane helix</keyword>
<evidence type="ECO:0000256" key="3">
    <source>
        <dbReference type="ARBA" id="ARBA00022475"/>
    </source>
</evidence>
<evidence type="ECO:0000256" key="12">
    <source>
        <dbReference type="ARBA" id="ARBA00023136"/>
    </source>
</evidence>